<protein>
    <submittedName>
        <fullName evidence="2">UDP-2,4-diacetamido-2,4, 6-trideoxy-beta-L-altropyranose hydrolase</fullName>
        <ecNumber evidence="2">3.6.1.57</ecNumber>
    </submittedName>
</protein>
<accession>A0ABW5Y6G9</accession>
<evidence type="ECO:0000313" key="3">
    <source>
        <dbReference type="Proteomes" id="UP001597568"/>
    </source>
</evidence>
<dbReference type="EC" id="3.6.1.57" evidence="2"/>
<dbReference type="PANTHER" id="PTHR21015">
    <property type="entry name" value="UDP-N-ACETYLGLUCOSAMINE--N-ACETYLMURAMYL-(PENTAPEPTIDE) PYROPHOSPHORYL-UNDECAPRENOL N-ACETYLGLUCOSAMINE TRANSFERASE 1"/>
    <property type="match status" value="1"/>
</dbReference>
<dbReference type="Gene3D" id="3.40.50.2000">
    <property type="entry name" value="Glycogen Phosphorylase B"/>
    <property type="match status" value="1"/>
</dbReference>
<dbReference type="NCBIfam" id="TIGR03590">
    <property type="entry name" value="PseG"/>
    <property type="match status" value="1"/>
</dbReference>
<dbReference type="RefSeq" id="WP_380149264.1">
    <property type="nucleotide sequence ID" value="NZ_JBHUOR010000142.1"/>
</dbReference>
<name>A0ABW5Y6G9_9BACL</name>
<evidence type="ECO:0000313" key="2">
    <source>
        <dbReference type="EMBL" id="MFD2870635.1"/>
    </source>
</evidence>
<evidence type="ECO:0000256" key="1">
    <source>
        <dbReference type="ARBA" id="ARBA00023136"/>
    </source>
</evidence>
<gene>
    <name evidence="2" type="primary">pseG</name>
    <name evidence="2" type="ORF">ACFSY7_19235</name>
</gene>
<dbReference type="Proteomes" id="UP001597568">
    <property type="component" value="Unassembled WGS sequence"/>
</dbReference>
<keyword evidence="3" id="KW-1185">Reference proteome</keyword>
<proteinExistence type="predicted"/>
<keyword evidence="1" id="KW-0472">Membrane</keyword>
<dbReference type="GO" id="GO:0016787">
    <property type="term" value="F:hydrolase activity"/>
    <property type="evidence" value="ECO:0007669"/>
    <property type="project" value="UniProtKB-KW"/>
</dbReference>
<dbReference type="InterPro" id="IPR020023">
    <property type="entry name" value="PseG"/>
</dbReference>
<dbReference type="SUPFAM" id="SSF53756">
    <property type="entry name" value="UDP-Glycosyltransferase/glycogen phosphorylase"/>
    <property type="match status" value="1"/>
</dbReference>
<comment type="caution">
    <text evidence="2">The sequence shown here is derived from an EMBL/GenBank/DDBJ whole genome shotgun (WGS) entry which is preliminary data.</text>
</comment>
<sequence>MKFIIRADASREIGSGHIMRCLTIADQLKKSGHDVQFFMLPLQGNLINYVQQCGYNTITMWQMADVIIVDHYQIDASVEQKLYAYANKIVVIDDLANRPHICDVLIDQNIIEDYAYRYDTLVPKTCVKLLGPQYLIMRDEFVEARQHRRKRNNNVKQLLVFMGGTDPTHETMKVLEALEKFTFEKVHVVCGNGNEQKAAIQLICEQQGYCYHQQIDYMAKLMNEVDFSIGAGGSTTWERCYVGLPSSSTIVADNQTETTYFTEKLGAVINLGWHEQVTSETYKGLLAFIQQHPEKLSMLSKQGLQLTESNGISNPWIKELLEMNT</sequence>
<dbReference type="Gene3D" id="3.40.50.11190">
    <property type="match status" value="1"/>
</dbReference>
<reference evidence="3" key="1">
    <citation type="journal article" date="2019" name="Int. J. Syst. Evol. Microbiol.">
        <title>The Global Catalogue of Microorganisms (GCM) 10K type strain sequencing project: providing services to taxonomists for standard genome sequencing and annotation.</title>
        <authorList>
            <consortium name="The Broad Institute Genomics Platform"/>
            <consortium name="The Broad Institute Genome Sequencing Center for Infectious Disease"/>
            <person name="Wu L."/>
            <person name="Ma J."/>
        </authorList>
    </citation>
    <scope>NUCLEOTIDE SEQUENCE [LARGE SCALE GENOMIC DNA]</scope>
    <source>
        <strain evidence="3">KCTC 33522</strain>
    </source>
</reference>
<organism evidence="2 3">
    <name type="scientific">Kurthia populi</name>
    <dbReference type="NCBI Taxonomy" id="1562132"/>
    <lineage>
        <taxon>Bacteria</taxon>
        <taxon>Bacillati</taxon>
        <taxon>Bacillota</taxon>
        <taxon>Bacilli</taxon>
        <taxon>Bacillales</taxon>
        <taxon>Caryophanaceae</taxon>
        <taxon>Kurthia</taxon>
    </lineage>
</organism>
<keyword evidence="2" id="KW-0378">Hydrolase</keyword>
<dbReference type="EMBL" id="JBHUOR010000142">
    <property type="protein sequence ID" value="MFD2870635.1"/>
    <property type="molecule type" value="Genomic_DNA"/>
</dbReference>
<dbReference type="PANTHER" id="PTHR21015:SF22">
    <property type="entry name" value="GLYCOSYLTRANSFERASE"/>
    <property type="match status" value="1"/>
</dbReference>